<dbReference type="EMBL" id="JBBMQS010000006">
    <property type="protein sequence ID" value="MEM5497950.1"/>
    <property type="molecule type" value="Genomic_DNA"/>
</dbReference>
<gene>
    <name evidence="2" type="ORF">WNY77_11140</name>
</gene>
<accession>A0ABU9SVN3</accession>
<keyword evidence="3" id="KW-1185">Reference proteome</keyword>
<dbReference type="Gene3D" id="2.60.40.10">
    <property type="entry name" value="Immunoglobulins"/>
    <property type="match status" value="1"/>
</dbReference>
<protein>
    <submittedName>
        <fullName evidence="2">Sporulation protein</fullName>
    </submittedName>
</protein>
<dbReference type="RefSeq" id="WP_342881725.1">
    <property type="nucleotide sequence ID" value="NZ_JBBMQS010000006.1"/>
</dbReference>
<evidence type="ECO:0000313" key="2">
    <source>
        <dbReference type="EMBL" id="MEM5497950.1"/>
    </source>
</evidence>
<dbReference type="SUPFAM" id="SSF117074">
    <property type="entry name" value="Hypothetical protein PA1324"/>
    <property type="match status" value="1"/>
</dbReference>
<feature type="signal peptide" evidence="1">
    <location>
        <begin position="1"/>
        <end position="26"/>
    </location>
</feature>
<comment type="caution">
    <text evidence="2">The sequence shown here is derived from an EMBL/GenBank/DDBJ whole genome shotgun (WGS) entry which is preliminary data.</text>
</comment>
<evidence type="ECO:0000313" key="3">
    <source>
        <dbReference type="Proteomes" id="UP001461163"/>
    </source>
</evidence>
<dbReference type="Proteomes" id="UP001461163">
    <property type="component" value="Unassembled WGS sequence"/>
</dbReference>
<feature type="chain" id="PRO_5046081574" evidence="1">
    <location>
        <begin position="27"/>
        <end position="1027"/>
    </location>
</feature>
<reference evidence="2 3" key="1">
    <citation type="submission" date="2024-03" db="EMBL/GenBank/DDBJ databases">
        <title>Community enrichment and isolation of bacterial strains for fucoidan degradation.</title>
        <authorList>
            <person name="Sichert A."/>
        </authorList>
    </citation>
    <scope>NUCLEOTIDE SEQUENCE [LARGE SCALE GENOMIC DNA]</scope>
    <source>
        <strain evidence="2 3">AS12</strain>
    </source>
</reference>
<dbReference type="InterPro" id="IPR013783">
    <property type="entry name" value="Ig-like_fold"/>
</dbReference>
<name>A0ABU9SVN3_9ALTE</name>
<keyword evidence="1" id="KW-0732">Signal</keyword>
<organism evidence="2 3">
    <name type="scientific">Paraglaciecola mesophila</name>
    <dbReference type="NCBI Taxonomy" id="197222"/>
    <lineage>
        <taxon>Bacteria</taxon>
        <taxon>Pseudomonadati</taxon>
        <taxon>Pseudomonadota</taxon>
        <taxon>Gammaproteobacteria</taxon>
        <taxon>Alteromonadales</taxon>
        <taxon>Alteromonadaceae</taxon>
        <taxon>Paraglaciecola</taxon>
    </lineage>
</organism>
<evidence type="ECO:0000256" key="1">
    <source>
        <dbReference type="SAM" id="SignalP"/>
    </source>
</evidence>
<proteinExistence type="predicted"/>
<sequence length="1027" mass="114781">MSRISSVVSVLFIFSVVTLLSQTTSAASKANLSSALSNKKLIALLKDVNQKYQQPIRPNALDTVDKSAVSSRFAPGEELFLSLNIGKLYLADVYAIKSAKQAHISLITLFETLDFPIQFVEPVNSMNKTGGASGWFIREDNTFDLQLPTAQGKPILVVVNGQEYELSSQDYTLTDDGDIYVEAAAISKWMDLDFEFDFANLELFTDSDIPLPIEQRLARQSRRANQSSGRGEAVLPMLQSNYQAITAPLVDVQLATTIDPDRDSARYSVLGSHDFAYLNSQFFVAGNDSDELSDVRLTLSKESLNGDLLGPLNATQVQFGDITPVNVGIGNTASQSRGFRVTNSKLAQINDNKTINLTGDIQLGWDIELYRNGILIDQQMSLQSGRYEFNDVDLLFGDNQFELIMYGPQGQIESQTEQYFITTNSVEQGEGQYRFSVADVGESLFGISTVSTALDPGVLLSGVYNRGITDWFSLSAGVSSLLADAGEDQQYFSLGSNLALFDRVLLDGIVQINQDQQTRAEFGARTRIGDTALSADYYMDERSVLFTDEQLNDEQTNLDDTQLYQQFALNMSGELYKANSFGVNYQNEWRHTMLEDGLRSDLLSNQLSINSRLLYVSHELNWLKTDDEFSEEQFSGTLRLQKSFGRVFTRLNAIYSIKPESQLEQVSTELYMPLTTELQSQLELIYYPQIDDYRATLGLNWQHDLFYFTADTEYDKDGDWSIGLNMRFSFGYDPLGEQFFMNRRSMASSGAMAVRVFEDLNLNGQFDSDEPLIENAKIKALQNYRHGTTDKTGVAMLSSMTNNVRTDIVLDRRSLEDPFLINAIPGVSVTPRAGHLDVLDFPVVQSGELEGVVYVSNASGDEEVATYAPIRLYDSKGNEVNSTVTEFDGYYLFTDLLPDDYQMRIDASYLEKKNLRGGKVIEVSLASAGEIVNGADFTLQEREAAEGYVVSIGEFNSLRMLKAFWQILIKKGVYVVDPKPFYYKADGDKKYTLNVAFYPKQTYANAVCARFAAKNISCNVAPFTFDI</sequence>